<name>A0A7J5YI92_DISMA</name>
<accession>A0A7J5YI92</accession>
<protein>
    <submittedName>
        <fullName evidence="1">Uncharacterized protein</fullName>
    </submittedName>
</protein>
<dbReference type="Proteomes" id="UP000518266">
    <property type="component" value="Unassembled WGS sequence"/>
</dbReference>
<dbReference type="AlphaFoldDB" id="A0A7J5YI92"/>
<evidence type="ECO:0000313" key="1">
    <source>
        <dbReference type="EMBL" id="KAF3848691.1"/>
    </source>
</evidence>
<gene>
    <name evidence="1" type="ORF">F7725_015188</name>
</gene>
<proteinExistence type="predicted"/>
<dbReference type="EMBL" id="JAAKFY010000012">
    <property type="protein sequence ID" value="KAF3848691.1"/>
    <property type="molecule type" value="Genomic_DNA"/>
</dbReference>
<organism evidence="1 2">
    <name type="scientific">Dissostichus mawsoni</name>
    <name type="common">Antarctic cod</name>
    <dbReference type="NCBI Taxonomy" id="36200"/>
    <lineage>
        <taxon>Eukaryota</taxon>
        <taxon>Metazoa</taxon>
        <taxon>Chordata</taxon>
        <taxon>Craniata</taxon>
        <taxon>Vertebrata</taxon>
        <taxon>Euteleostomi</taxon>
        <taxon>Actinopterygii</taxon>
        <taxon>Neopterygii</taxon>
        <taxon>Teleostei</taxon>
        <taxon>Neoteleostei</taxon>
        <taxon>Acanthomorphata</taxon>
        <taxon>Eupercaria</taxon>
        <taxon>Perciformes</taxon>
        <taxon>Notothenioidei</taxon>
        <taxon>Nototheniidae</taxon>
        <taxon>Dissostichus</taxon>
    </lineage>
</organism>
<sequence length="71" mass="7768">MGYQQRGGDGEGARLDLREQIQEEVYFQFCCSVREICQGPARHNTLSEQSAASRPVAVGVQLVLAGSRAEL</sequence>
<dbReference type="OrthoDB" id="8984883at2759"/>
<evidence type="ECO:0000313" key="2">
    <source>
        <dbReference type="Proteomes" id="UP000518266"/>
    </source>
</evidence>
<reference evidence="1 2" key="1">
    <citation type="submission" date="2020-03" db="EMBL/GenBank/DDBJ databases">
        <title>Dissostichus mawsoni Genome sequencing and assembly.</title>
        <authorList>
            <person name="Park H."/>
        </authorList>
    </citation>
    <scope>NUCLEOTIDE SEQUENCE [LARGE SCALE GENOMIC DNA]</scope>
    <source>
        <strain evidence="1">DM0001</strain>
        <tissue evidence="1">Muscle</tissue>
    </source>
</reference>
<comment type="caution">
    <text evidence="1">The sequence shown here is derived from an EMBL/GenBank/DDBJ whole genome shotgun (WGS) entry which is preliminary data.</text>
</comment>
<keyword evidence="2" id="KW-1185">Reference proteome</keyword>